<feature type="compositionally biased region" description="Basic and acidic residues" evidence="1">
    <location>
        <begin position="27"/>
        <end position="50"/>
    </location>
</feature>
<organism evidence="2 3">
    <name type="scientific">Saitozyma podzolica</name>
    <dbReference type="NCBI Taxonomy" id="1890683"/>
    <lineage>
        <taxon>Eukaryota</taxon>
        <taxon>Fungi</taxon>
        <taxon>Dikarya</taxon>
        <taxon>Basidiomycota</taxon>
        <taxon>Agaricomycotina</taxon>
        <taxon>Tremellomycetes</taxon>
        <taxon>Tremellales</taxon>
        <taxon>Trimorphomycetaceae</taxon>
        <taxon>Saitozyma</taxon>
    </lineage>
</organism>
<accession>A0A427XY54</accession>
<evidence type="ECO:0000313" key="3">
    <source>
        <dbReference type="Proteomes" id="UP000279259"/>
    </source>
</evidence>
<reference evidence="2 3" key="1">
    <citation type="submission" date="2018-11" db="EMBL/GenBank/DDBJ databases">
        <title>Genome sequence of Saitozyma podzolica DSM 27192.</title>
        <authorList>
            <person name="Aliyu H."/>
            <person name="Gorte O."/>
            <person name="Ochsenreither K."/>
        </authorList>
    </citation>
    <scope>NUCLEOTIDE SEQUENCE [LARGE SCALE GENOMIC DNA]</scope>
    <source>
        <strain evidence="2 3">DSM 27192</strain>
    </source>
</reference>
<sequence>MAGDWGRDGGQTGRIGSIELDGSASVRDGKVREGKVREGEVRERDWKASEGEEGQNEVEKQEQELAPEPEFKTPSSWTPYRSEDVSDVWDVSEKEQEIFGDIVDSMFRGFADEQWNVEIVDGEGHELGDFEVDTTPRRGWVDGDQEVVYDSLDTGLGPSSSLGPTPSKSVSSRSSVAECPLPRNERLIRASRQAFLADKDASVPDSALSFLREYVFTEEERHRRLDLASRFRPGEVTPELAQAVFYIPPARDEVDADRLGLEEGEMSLREEEEVELRIRRDKAQWPWLWGMVRWGFPPGWVAARDPMQEIRRRLKVMAVEDEEDADSEQVLKVYGGLGGMGSPGTRSTALHNDLEHDLDSAQPFEPPTKRRRQDGESLPNHDELDNDSDSDMSVITASPTQTLHRNGIASATHVRVGHQSASGNSPSSPPLPAPPPPPPRESLAPPPPPLPPPPDSPLAPPPPPDLPPPPPSWPTPNQPPPRRINPYLSSMPMRRWATYRTDLFDSDRLMAYSEARPLPLGA</sequence>
<dbReference type="AlphaFoldDB" id="A0A427XY54"/>
<feature type="region of interest" description="Disordered" evidence="1">
    <location>
        <begin position="414"/>
        <end position="489"/>
    </location>
</feature>
<dbReference type="EMBL" id="RSCD01000023">
    <property type="protein sequence ID" value="RSH83753.1"/>
    <property type="molecule type" value="Genomic_DNA"/>
</dbReference>
<comment type="caution">
    <text evidence="2">The sequence shown here is derived from an EMBL/GenBank/DDBJ whole genome shotgun (WGS) entry which is preliminary data.</text>
</comment>
<evidence type="ECO:0000313" key="2">
    <source>
        <dbReference type="EMBL" id="RSH83753.1"/>
    </source>
</evidence>
<feature type="compositionally biased region" description="Basic and acidic residues" evidence="1">
    <location>
        <begin position="373"/>
        <end position="383"/>
    </location>
</feature>
<protein>
    <submittedName>
        <fullName evidence="2">Uncharacterized protein</fullName>
    </submittedName>
</protein>
<dbReference type="STRING" id="1890683.A0A427XY54"/>
<feature type="region of interest" description="Disordered" evidence="1">
    <location>
        <begin position="154"/>
        <end position="176"/>
    </location>
</feature>
<dbReference type="Proteomes" id="UP000279259">
    <property type="component" value="Unassembled WGS sequence"/>
</dbReference>
<evidence type="ECO:0000256" key="1">
    <source>
        <dbReference type="SAM" id="MobiDB-lite"/>
    </source>
</evidence>
<feature type="region of interest" description="Disordered" evidence="1">
    <location>
        <begin position="358"/>
        <end position="394"/>
    </location>
</feature>
<dbReference type="OrthoDB" id="8026949at2759"/>
<proteinExistence type="predicted"/>
<feature type="region of interest" description="Disordered" evidence="1">
    <location>
        <begin position="1"/>
        <end position="88"/>
    </location>
</feature>
<keyword evidence="3" id="KW-1185">Reference proteome</keyword>
<name>A0A427XY54_9TREE</name>
<gene>
    <name evidence="2" type="ORF">EHS25_005368</name>
</gene>
<feature type="compositionally biased region" description="Pro residues" evidence="1">
    <location>
        <begin position="427"/>
        <end position="483"/>
    </location>
</feature>